<dbReference type="RefSeq" id="WP_184782584.1">
    <property type="nucleotide sequence ID" value="NZ_JACHMG010000001.1"/>
</dbReference>
<comment type="caution">
    <text evidence="5">The sequence shown here is derived from an EMBL/GenBank/DDBJ whole genome shotgun (WGS) entry which is preliminary data.</text>
</comment>
<evidence type="ECO:0000313" key="5">
    <source>
        <dbReference type="EMBL" id="MBB4687795.1"/>
    </source>
</evidence>
<sequence>MSDTTADAQLHARRASSFGGQAAAYAEHRPDYPDAALEWAMAGAGHPVRAVLDLAAGTGKLTAGLVTTGRSVTAMEPDPDMLAELTRLLPDVPARSGTAEDIPLPDASVDAVFIGQALHWFDQVAAFAEIRRVLRPGGVVAALWNYDDDSVPWVGAFSRLIFTKVSHSAVRGEPLTAEGFEPFEREVFRHSHRRTTESLVETLATHSAFLVAEPADRDRMLAKARAHLEAAPETAGGEFDYPLLTTVLRARRS</sequence>
<gene>
    <name evidence="5" type="ORF">BJY18_005280</name>
</gene>
<dbReference type="InterPro" id="IPR051052">
    <property type="entry name" value="Diverse_substrate_MTase"/>
</dbReference>
<name>A0A840J2D0_9PSEU</name>
<dbReference type="InterPro" id="IPR029063">
    <property type="entry name" value="SAM-dependent_MTases_sf"/>
</dbReference>
<dbReference type="GO" id="GO:0032259">
    <property type="term" value="P:methylation"/>
    <property type="evidence" value="ECO:0007669"/>
    <property type="project" value="UniProtKB-KW"/>
</dbReference>
<evidence type="ECO:0000259" key="4">
    <source>
        <dbReference type="Pfam" id="PF08241"/>
    </source>
</evidence>
<dbReference type="SUPFAM" id="SSF53335">
    <property type="entry name" value="S-adenosyl-L-methionine-dependent methyltransferases"/>
    <property type="match status" value="1"/>
</dbReference>
<dbReference type="EMBL" id="JACHMG010000001">
    <property type="protein sequence ID" value="MBB4687795.1"/>
    <property type="molecule type" value="Genomic_DNA"/>
</dbReference>
<evidence type="ECO:0000256" key="2">
    <source>
        <dbReference type="ARBA" id="ARBA00022603"/>
    </source>
</evidence>
<keyword evidence="5" id="KW-0830">Ubiquinone</keyword>
<comment type="similarity">
    <text evidence="1">Belongs to the methyltransferase superfamily.</text>
</comment>
<dbReference type="AlphaFoldDB" id="A0A840J2D0"/>
<proteinExistence type="inferred from homology"/>
<accession>A0A840J2D0</accession>
<dbReference type="GO" id="GO:0008757">
    <property type="term" value="F:S-adenosylmethionine-dependent methyltransferase activity"/>
    <property type="evidence" value="ECO:0007669"/>
    <property type="project" value="InterPro"/>
</dbReference>
<dbReference type="CDD" id="cd02440">
    <property type="entry name" value="AdoMet_MTases"/>
    <property type="match status" value="1"/>
</dbReference>
<keyword evidence="3" id="KW-0808">Transferase</keyword>
<keyword evidence="6" id="KW-1185">Reference proteome</keyword>
<dbReference type="PANTHER" id="PTHR44942">
    <property type="entry name" value="METHYLTRANSF_11 DOMAIN-CONTAINING PROTEIN"/>
    <property type="match status" value="1"/>
</dbReference>
<dbReference type="Proteomes" id="UP000581769">
    <property type="component" value="Unassembled WGS sequence"/>
</dbReference>
<evidence type="ECO:0000256" key="3">
    <source>
        <dbReference type="ARBA" id="ARBA00022679"/>
    </source>
</evidence>
<organism evidence="5 6">
    <name type="scientific">Amycolatopsis jiangsuensis</name>
    <dbReference type="NCBI Taxonomy" id="1181879"/>
    <lineage>
        <taxon>Bacteria</taxon>
        <taxon>Bacillati</taxon>
        <taxon>Actinomycetota</taxon>
        <taxon>Actinomycetes</taxon>
        <taxon>Pseudonocardiales</taxon>
        <taxon>Pseudonocardiaceae</taxon>
        <taxon>Amycolatopsis</taxon>
    </lineage>
</organism>
<evidence type="ECO:0000256" key="1">
    <source>
        <dbReference type="ARBA" id="ARBA00008361"/>
    </source>
</evidence>
<dbReference type="PANTHER" id="PTHR44942:SF4">
    <property type="entry name" value="METHYLTRANSFERASE TYPE 11 DOMAIN-CONTAINING PROTEIN"/>
    <property type="match status" value="1"/>
</dbReference>
<dbReference type="Pfam" id="PF08241">
    <property type="entry name" value="Methyltransf_11"/>
    <property type="match status" value="1"/>
</dbReference>
<protein>
    <submittedName>
        <fullName evidence="5">Ubiquinone/menaquinone biosynthesis C-methylase UbiE</fullName>
    </submittedName>
</protein>
<reference evidence="5 6" key="1">
    <citation type="submission" date="2020-08" db="EMBL/GenBank/DDBJ databases">
        <title>Sequencing the genomes of 1000 actinobacteria strains.</title>
        <authorList>
            <person name="Klenk H.-P."/>
        </authorList>
    </citation>
    <scope>NUCLEOTIDE SEQUENCE [LARGE SCALE GENOMIC DNA]</scope>
    <source>
        <strain evidence="5 6">DSM 45859</strain>
    </source>
</reference>
<dbReference type="Gene3D" id="3.40.50.150">
    <property type="entry name" value="Vaccinia Virus protein VP39"/>
    <property type="match status" value="1"/>
</dbReference>
<evidence type="ECO:0000313" key="6">
    <source>
        <dbReference type="Proteomes" id="UP000581769"/>
    </source>
</evidence>
<dbReference type="InterPro" id="IPR013216">
    <property type="entry name" value="Methyltransf_11"/>
</dbReference>
<feature type="domain" description="Methyltransferase type 11" evidence="4">
    <location>
        <begin position="52"/>
        <end position="141"/>
    </location>
</feature>
<keyword evidence="2 5" id="KW-0489">Methyltransferase</keyword>